<name>A0A2K3L0A3_TRIPR</name>
<feature type="region of interest" description="Disordered" evidence="1">
    <location>
        <begin position="45"/>
        <end position="67"/>
    </location>
</feature>
<reference evidence="2 3" key="1">
    <citation type="journal article" date="2014" name="Am. J. Bot.">
        <title>Genome assembly and annotation for red clover (Trifolium pratense; Fabaceae).</title>
        <authorList>
            <person name="Istvanek J."/>
            <person name="Jaros M."/>
            <person name="Krenek A."/>
            <person name="Repkova J."/>
        </authorList>
    </citation>
    <scope>NUCLEOTIDE SEQUENCE [LARGE SCALE GENOMIC DNA]</scope>
    <source>
        <strain evidence="3">cv. Tatra</strain>
        <tissue evidence="2">Young leaves</tissue>
    </source>
</reference>
<sequence length="67" mass="7438">MITLRVIASKNLRNYCTAREKDHAARDDQPKFPKHCVARDKLHAARDSQKKCHAGGVKDHAGRSATG</sequence>
<proteinExistence type="predicted"/>
<reference evidence="2 3" key="2">
    <citation type="journal article" date="2017" name="Front. Plant Sci.">
        <title>Gene Classification and Mining of Molecular Markers Useful in Red Clover (Trifolium pratense) Breeding.</title>
        <authorList>
            <person name="Istvanek J."/>
            <person name="Dluhosova J."/>
            <person name="Dluhos P."/>
            <person name="Patkova L."/>
            <person name="Nedelnik J."/>
            <person name="Repkova J."/>
        </authorList>
    </citation>
    <scope>NUCLEOTIDE SEQUENCE [LARGE SCALE GENOMIC DNA]</scope>
    <source>
        <strain evidence="3">cv. Tatra</strain>
        <tissue evidence="2">Young leaves</tissue>
    </source>
</reference>
<protein>
    <submittedName>
        <fullName evidence="2">Uncharacterized protein</fullName>
    </submittedName>
</protein>
<accession>A0A2K3L0A3</accession>
<gene>
    <name evidence="2" type="ORF">L195_g027840</name>
</gene>
<dbReference type="AlphaFoldDB" id="A0A2K3L0A3"/>
<dbReference type="EMBL" id="ASHM01024004">
    <property type="protein sequence ID" value="PNX71953.1"/>
    <property type="molecule type" value="Genomic_DNA"/>
</dbReference>
<evidence type="ECO:0000313" key="3">
    <source>
        <dbReference type="Proteomes" id="UP000236291"/>
    </source>
</evidence>
<evidence type="ECO:0000313" key="2">
    <source>
        <dbReference type="EMBL" id="PNX71953.1"/>
    </source>
</evidence>
<evidence type="ECO:0000256" key="1">
    <source>
        <dbReference type="SAM" id="MobiDB-lite"/>
    </source>
</evidence>
<dbReference type="Proteomes" id="UP000236291">
    <property type="component" value="Unassembled WGS sequence"/>
</dbReference>
<organism evidence="2 3">
    <name type="scientific">Trifolium pratense</name>
    <name type="common">Red clover</name>
    <dbReference type="NCBI Taxonomy" id="57577"/>
    <lineage>
        <taxon>Eukaryota</taxon>
        <taxon>Viridiplantae</taxon>
        <taxon>Streptophyta</taxon>
        <taxon>Embryophyta</taxon>
        <taxon>Tracheophyta</taxon>
        <taxon>Spermatophyta</taxon>
        <taxon>Magnoliopsida</taxon>
        <taxon>eudicotyledons</taxon>
        <taxon>Gunneridae</taxon>
        <taxon>Pentapetalae</taxon>
        <taxon>rosids</taxon>
        <taxon>fabids</taxon>
        <taxon>Fabales</taxon>
        <taxon>Fabaceae</taxon>
        <taxon>Papilionoideae</taxon>
        <taxon>50 kb inversion clade</taxon>
        <taxon>NPAAA clade</taxon>
        <taxon>Hologalegina</taxon>
        <taxon>IRL clade</taxon>
        <taxon>Trifolieae</taxon>
        <taxon>Trifolium</taxon>
    </lineage>
</organism>
<comment type="caution">
    <text evidence="2">The sequence shown here is derived from an EMBL/GenBank/DDBJ whole genome shotgun (WGS) entry which is preliminary data.</text>
</comment>